<dbReference type="RefSeq" id="WP_093111181.1">
    <property type="nucleotide sequence ID" value="NZ_FNGG01000001.1"/>
</dbReference>
<name>A0A1H5IBY7_9FLAO</name>
<dbReference type="InterPro" id="IPR011250">
    <property type="entry name" value="OMP/PagP_B-barrel"/>
</dbReference>
<reference evidence="3 4" key="1">
    <citation type="submission" date="2016-10" db="EMBL/GenBank/DDBJ databases">
        <authorList>
            <person name="de Groot N.N."/>
        </authorList>
    </citation>
    <scope>NUCLEOTIDE SEQUENCE [LARGE SCALE GENOMIC DNA]</scope>
    <source>
        <strain evidence="3 4">DSM 23553</strain>
    </source>
</reference>
<dbReference type="AlphaFoldDB" id="A0A1H5IBY7"/>
<keyword evidence="2" id="KW-0472">Membrane</keyword>
<sequence length="424" mass="47803">MKERKYIDRLYQEKFKDFEATPNEAVWRSISAKLQEREQKRVFITPFWSRMAGIAAVLAIIFLIGDWIFPAQTGASIANEDLEEELLNRENNLAGNRLMINPDEMPTNGPVFDEPVKDQPFKRPSENAELIPIKPPKSREAITSEKNNIASSQFTRKRSESKSGIKKRSLFDEINRQEQQVVEESSRSNFEVSTHAAPIYYGNFGKGNFLDPRFKENNSEGEVTFSYGVNIAYNISDRVKIRSGVNKVNMSFNTNGIPNQAVVDPTNISSVAFSDQTEVVSDASGRSSTTKQPVANNNREFLTNFNSGLLNQKMGFIEVPVELEYNLINKRFELNLIGGASTLFLDENRVSMNSGNVSAIGKASNLNEISFSTNIGLGVDYNLSEKFKLNFEPMLKYQFNTFSSNPAGTQPYYLGIYSGFSYKF</sequence>
<dbReference type="Proteomes" id="UP000199448">
    <property type="component" value="Unassembled WGS sequence"/>
</dbReference>
<evidence type="ECO:0000313" key="4">
    <source>
        <dbReference type="Proteomes" id="UP000199448"/>
    </source>
</evidence>
<keyword evidence="4" id="KW-1185">Reference proteome</keyword>
<evidence type="ECO:0000256" key="2">
    <source>
        <dbReference type="SAM" id="Phobius"/>
    </source>
</evidence>
<dbReference type="OrthoDB" id="1113942at2"/>
<feature type="compositionally biased region" description="Basic and acidic residues" evidence="1">
    <location>
        <begin position="157"/>
        <end position="170"/>
    </location>
</feature>
<dbReference type="EMBL" id="FNUG01000001">
    <property type="protein sequence ID" value="SEE37695.1"/>
    <property type="molecule type" value="Genomic_DNA"/>
</dbReference>
<proteinExistence type="predicted"/>
<evidence type="ECO:0000256" key="1">
    <source>
        <dbReference type="SAM" id="MobiDB-lite"/>
    </source>
</evidence>
<organism evidence="3 4">
    <name type="scientific">Salinimicrobium catena</name>
    <dbReference type="NCBI Taxonomy" id="390640"/>
    <lineage>
        <taxon>Bacteria</taxon>
        <taxon>Pseudomonadati</taxon>
        <taxon>Bacteroidota</taxon>
        <taxon>Flavobacteriia</taxon>
        <taxon>Flavobacteriales</taxon>
        <taxon>Flavobacteriaceae</taxon>
        <taxon>Salinimicrobium</taxon>
    </lineage>
</organism>
<evidence type="ECO:0008006" key="5">
    <source>
        <dbReference type="Google" id="ProtNLM"/>
    </source>
</evidence>
<dbReference type="STRING" id="390640.SAMN04488034_101387"/>
<feature type="compositionally biased region" description="Polar residues" evidence="1">
    <location>
        <begin position="144"/>
        <end position="154"/>
    </location>
</feature>
<keyword evidence="2" id="KW-1133">Transmembrane helix</keyword>
<dbReference type="SUPFAM" id="SSF56925">
    <property type="entry name" value="OMPA-like"/>
    <property type="match status" value="1"/>
</dbReference>
<feature type="region of interest" description="Disordered" evidence="1">
    <location>
        <begin position="137"/>
        <end position="170"/>
    </location>
</feature>
<keyword evidence="2" id="KW-0812">Transmembrane</keyword>
<gene>
    <name evidence="3" type="ORF">SAMN04488034_101387</name>
</gene>
<feature type="transmembrane region" description="Helical" evidence="2">
    <location>
        <begin position="47"/>
        <end position="69"/>
    </location>
</feature>
<accession>A0A1H5IBY7</accession>
<protein>
    <recommendedName>
        <fullName evidence="5">Outer membrane protein beta-barrel domain-containing protein</fullName>
    </recommendedName>
</protein>
<evidence type="ECO:0000313" key="3">
    <source>
        <dbReference type="EMBL" id="SEE37695.1"/>
    </source>
</evidence>